<name>A0ABT2WHQ0_9BACI</name>
<reference evidence="2 3" key="1">
    <citation type="submission" date="2022-10" db="EMBL/GenBank/DDBJ databases">
        <title>Description of Fervidibacillus gen. nov. in the family Fervidibacillaceae fam. nov. with two species, Fervidibacillus albus sp. nov., and Fervidibacillus halotolerans sp. nov., isolated from tidal flat sediments.</title>
        <authorList>
            <person name="Kwon K.K."/>
            <person name="Yang S.-H."/>
        </authorList>
    </citation>
    <scope>NUCLEOTIDE SEQUENCE [LARGE SCALE GENOMIC DNA]</scope>
    <source>
        <strain evidence="2 3">DSM 23332</strain>
    </source>
</reference>
<sequence length="76" mass="9245">MTSLIVGMLYLYFPEDKSEYIPAFISFLLFMIICILTYRFFVKLSRREENKAKELEKKLKIHDKINYDKDERTDLK</sequence>
<evidence type="ECO:0000256" key="1">
    <source>
        <dbReference type="SAM" id="Phobius"/>
    </source>
</evidence>
<dbReference type="RefSeq" id="WP_173659716.1">
    <property type="nucleotide sequence ID" value="NZ_JAOUSE010000043.1"/>
</dbReference>
<accession>A0ABT2WHQ0</accession>
<dbReference type="Proteomes" id="UP001208656">
    <property type="component" value="Unassembled WGS sequence"/>
</dbReference>
<evidence type="ECO:0000313" key="3">
    <source>
        <dbReference type="Proteomes" id="UP001208656"/>
    </source>
</evidence>
<protein>
    <submittedName>
        <fullName evidence="2">Uncharacterized protein</fullName>
    </submittedName>
</protein>
<keyword evidence="3" id="KW-1185">Reference proteome</keyword>
<proteinExistence type="predicted"/>
<comment type="caution">
    <text evidence="2">The sequence shown here is derived from an EMBL/GenBank/DDBJ whole genome shotgun (WGS) entry which is preliminary data.</text>
</comment>
<organism evidence="2 3">
    <name type="scientific">Pallidibacillus thermolactis</name>
    <dbReference type="NCBI Taxonomy" id="251051"/>
    <lineage>
        <taxon>Bacteria</taxon>
        <taxon>Bacillati</taxon>
        <taxon>Bacillota</taxon>
        <taxon>Bacilli</taxon>
        <taxon>Bacillales</taxon>
        <taxon>Bacillaceae</taxon>
        <taxon>Pallidibacillus</taxon>
    </lineage>
</organism>
<keyword evidence="1" id="KW-1133">Transmembrane helix</keyword>
<evidence type="ECO:0000313" key="2">
    <source>
        <dbReference type="EMBL" id="MCU9595222.1"/>
    </source>
</evidence>
<feature type="transmembrane region" description="Helical" evidence="1">
    <location>
        <begin position="20"/>
        <end position="41"/>
    </location>
</feature>
<keyword evidence="1" id="KW-0472">Membrane</keyword>
<keyword evidence="1" id="KW-0812">Transmembrane</keyword>
<dbReference type="EMBL" id="JAOUSE010000043">
    <property type="protein sequence ID" value="MCU9595222.1"/>
    <property type="molecule type" value="Genomic_DNA"/>
</dbReference>
<gene>
    <name evidence="2" type="ORF">OEV82_12310</name>
</gene>